<feature type="compositionally biased region" description="Basic and acidic residues" evidence="1">
    <location>
        <begin position="164"/>
        <end position="173"/>
    </location>
</feature>
<organism evidence="3 4">
    <name type="scientific">Pseudomonas kribbensis</name>
    <dbReference type="NCBI Taxonomy" id="1628086"/>
    <lineage>
        <taxon>Bacteria</taxon>
        <taxon>Pseudomonadati</taxon>
        <taxon>Pseudomonadota</taxon>
        <taxon>Gammaproteobacteria</taxon>
        <taxon>Pseudomonadales</taxon>
        <taxon>Pseudomonadaceae</taxon>
        <taxon>Pseudomonas</taxon>
    </lineage>
</organism>
<keyword evidence="2" id="KW-0812">Transmembrane</keyword>
<gene>
    <name evidence="3" type="ORF">E4J90_16650</name>
</gene>
<protein>
    <submittedName>
        <fullName evidence="3">DUF3329 domain-containing protein</fullName>
    </submittedName>
</protein>
<evidence type="ECO:0000313" key="4">
    <source>
        <dbReference type="Proteomes" id="UP000297555"/>
    </source>
</evidence>
<name>A0A4Y8VH94_9PSED</name>
<evidence type="ECO:0000313" key="3">
    <source>
        <dbReference type="EMBL" id="TFH79449.1"/>
    </source>
</evidence>
<dbReference type="AlphaFoldDB" id="A0A4Y8VH94"/>
<sequence length="173" mass="19203">MRKSANGDNPTVVTLVNGEIRRETHISFSSASIINGEIRVQSVEGNQIQVQMPGMDVALRFDLDGVQQVPNVEPEPIEDKQTPAGKSLSVFNWKTLLITFFLWVFVGLFSGALGFFVAAGYFGYQWRQVAKRKKLLSNGQSLPPASTQAQDRAQTNPSKLSRQSVRDALARHR</sequence>
<feature type="transmembrane region" description="Helical" evidence="2">
    <location>
        <begin position="96"/>
        <end position="124"/>
    </location>
</feature>
<reference evidence="3 4" key="1">
    <citation type="submission" date="2019-03" db="EMBL/GenBank/DDBJ databases">
        <title>Draft genome sequence of humic substances-degrading Pseudomonas kribbensis CHA-19 from forest soil.</title>
        <authorList>
            <person name="Kim D."/>
        </authorList>
    </citation>
    <scope>NUCLEOTIDE SEQUENCE [LARGE SCALE GENOMIC DNA]</scope>
    <source>
        <strain evidence="3 4">CHA-19</strain>
    </source>
</reference>
<accession>A0A4Y8VH94</accession>
<keyword evidence="2" id="KW-0472">Membrane</keyword>
<dbReference type="OrthoDB" id="6970968at2"/>
<proteinExistence type="predicted"/>
<feature type="compositionally biased region" description="Polar residues" evidence="1">
    <location>
        <begin position="140"/>
        <end position="163"/>
    </location>
</feature>
<comment type="caution">
    <text evidence="3">The sequence shown here is derived from an EMBL/GenBank/DDBJ whole genome shotgun (WGS) entry which is preliminary data.</text>
</comment>
<evidence type="ECO:0000256" key="1">
    <source>
        <dbReference type="SAM" id="MobiDB-lite"/>
    </source>
</evidence>
<dbReference type="Proteomes" id="UP000297555">
    <property type="component" value="Unassembled WGS sequence"/>
</dbReference>
<feature type="region of interest" description="Disordered" evidence="1">
    <location>
        <begin position="140"/>
        <end position="173"/>
    </location>
</feature>
<evidence type="ECO:0000256" key="2">
    <source>
        <dbReference type="SAM" id="Phobius"/>
    </source>
</evidence>
<keyword evidence="2" id="KW-1133">Transmembrane helix</keyword>
<dbReference type="RefSeq" id="WP_134827245.1">
    <property type="nucleotide sequence ID" value="NZ_SPDQ01000017.1"/>
</dbReference>
<dbReference type="EMBL" id="SPDQ01000017">
    <property type="protein sequence ID" value="TFH79449.1"/>
    <property type="molecule type" value="Genomic_DNA"/>
</dbReference>